<reference evidence="2 3" key="1">
    <citation type="submission" date="2013-05" db="EMBL/GenBank/DDBJ databases">
        <title>Genome assembly of Chondromyces apiculatus DSM 436.</title>
        <authorList>
            <person name="Sharma G."/>
            <person name="Khatri I."/>
            <person name="Kaur C."/>
            <person name="Mayilraj S."/>
            <person name="Subramanian S."/>
        </authorList>
    </citation>
    <scope>NUCLEOTIDE SEQUENCE [LARGE SCALE GENOMIC DNA]</scope>
    <source>
        <strain evidence="2 3">DSM 436</strain>
    </source>
</reference>
<organism evidence="2 3">
    <name type="scientific">Chondromyces apiculatus DSM 436</name>
    <dbReference type="NCBI Taxonomy" id="1192034"/>
    <lineage>
        <taxon>Bacteria</taxon>
        <taxon>Pseudomonadati</taxon>
        <taxon>Myxococcota</taxon>
        <taxon>Polyangia</taxon>
        <taxon>Polyangiales</taxon>
        <taxon>Polyangiaceae</taxon>
        <taxon>Chondromyces</taxon>
    </lineage>
</organism>
<dbReference type="AlphaFoldDB" id="A0A017T6Z8"/>
<proteinExistence type="predicted"/>
<evidence type="ECO:0000313" key="3">
    <source>
        <dbReference type="Proteomes" id="UP000019678"/>
    </source>
</evidence>
<evidence type="ECO:0000256" key="1">
    <source>
        <dbReference type="SAM" id="MobiDB-lite"/>
    </source>
</evidence>
<comment type="caution">
    <text evidence="2">The sequence shown here is derived from an EMBL/GenBank/DDBJ whole genome shotgun (WGS) entry which is preliminary data.</text>
</comment>
<name>A0A017T6Z8_9BACT</name>
<dbReference type="EMBL" id="ASRX01000029">
    <property type="protein sequence ID" value="EYF04797.1"/>
    <property type="molecule type" value="Genomic_DNA"/>
</dbReference>
<sequence length="132" mass="14306">MSLPGPRVDSPRLAEHARILVPRSLESGGFRTSRAHRLRPYRGRRSLAVRGVRCAVRGARRGGRCDARLLWGCERAAPRGGEPEGPWHSKRKTPDTPVTGGTGRAASKRREDRLSGVGAALPCARGFFGGSR</sequence>
<evidence type="ECO:0000313" key="2">
    <source>
        <dbReference type="EMBL" id="EYF04797.1"/>
    </source>
</evidence>
<dbReference type="Proteomes" id="UP000019678">
    <property type="component" value="Unassembled WGS sequence"/>
</dbReference>
<dbReference type="STRING" id="1192034.CAP_3823"/>
<feature type="region of interest" description="Disordered" evidence="1">
    <location>
        <begin position="78"/>
        <end position="115"/>
    </location>
</feature>
<keyword evidence="3" id="KW-1185">Reference proteome</keyword>
<accession>A0A017T6Z8</accession>
<gene>
    <name evidence="2" type="ORF">CAP_3823</name>
</gene>
<protein>
    <submittedName>
        <fullName evidence="2">Uncharacterized protein</fullName>
    </submittedName>
</protein>